<dbReference type="Proteomes" id="UP000093501">
    <property type="component" value="Unassembled WGS sequence"/>
</dbReference>
<protein>
    <submittedName>
        <fullName evidence="1">Uncharacterized protein</fullName>
    </submittedName>
</protein>
<gene>
    <name evidence="1" type="ORF">BCR15_03840</name>
</gene>
<comment type="caution">
    <text evidence="1">The sequence shown here is derived from an EMBL/GenBank/DDBJ whole genome shotgun (WGS) entry which is preliminary data.</text>
</comment>
<dbReference type="EMBL" id="MBQD01000021">
    <property type="protein sequence ID" value="OCL33990.1"/>
    <property type="molecule type" value="Genomic_DNA"/>
</dbReference>
<proteinExistence type="predicted"/>
<keyword evidence="2" id="KW-1185">Reference proteome</keyword>
<organism evidence="1 2">
    <name type="scientific">Tessaracoccus lapidicaptus</name>
    <dbReference type="NCBI Taxonomy" id="1427523"/>
    <lineage>
        <taxon>Bacteria</taxon>
        <taxon>Bacillati</taxon>
        <taxon>Actinomycetota</taxon>
        <taxon>Actinomycetes</taxon>
        <taxon>Propionibacteriales</taxon>
        <taxon>Propionibacteriaceae</taxon>
        <taxon>Tessaracoccus</taxon>
    </lineage>
</organism>
<evidence type="ECO:0000313" key="1">
    <source>
        <dbReference type="EMBL" id="OCL33990.1"/>
    </source>
</evidence>
<dbReference type="AlphaFoldDB" id="A0A1C0AMI1"/>
<reference evidence="2" key="1">
    <citation type="submission" date="2016-07" db="EMBL/GenBank/DDBJ databases">
        <authorList>
            <person name="Florea S."/>
            <person name="Webb J.S."/>
            <person name="Jaromczyk J."/>
            <person name="Schardl C.L."/>
        </authorList>
    </citation>
    <scope>NUCLEOTIDE SEQUENCE [LARGE SCALE GENOMIC DNA]</scope>
    <source>
        <strain evidence="2">IPBSL-7</strain>
    </source>
</reference>
<sequence length="86" mass="9355">MEDTTLQELRDAVAALTEQVAVLEARVASLEDCRAIPEADLVAIGAAVAAYFGHKAKVRAIRYGSQTRWAAASRARVHDRSVPHVR</sequence>
<accession>A0A1C0AMI1</accession>
<evidence type="ECO:0000313" key="2">
    <source>
        <dbReference type="Proteomes" id="UP000093501"/>
    </source>
</evidence>
<name>A0A1C0AMI1_9ACTN</name>